<comment type="caution">
    <text evidence="1">The sequence shown here is derived from an EMBL/GenBank/DDBJ whole genome shotgun (WGS) entry which is preliminary data.</text>
</comment>
<evidence type="ECO:0008006" key="3">
    <source>
        <dbReference type="Google" id="ProtNLM"/>
    </source>
</evidence>
<dbReference type="EMBL" id="BAABJI010000001">
    <property type="protein sequence ID" value="GAA4901662.1"/>
    <property type="molecule type" value="Genomic_DNA"/>
</dbReference>
<gene>
    <name evidence="1" type="ORF">GCM10023313_00150</name>
</gene>
<evidence type="ECO:0000313" key="2">
    <source>
        <dbReference type="Proteomes" id="UP001501436"/>
    </source>
</evidence>
<protein>
    <recommendedName>
        <fullName evidence="3">SIR2-like protein</fullName>
    </recommendedName>
</protein>
<proteinExistence type="predicted"/>
<reference evidence="2" key="1">
    <citation type="journal article" date="2019" name="Int. J. Syst. Evol. Microbiol.">
        <title>The Global Catalogue of Microorganisms (GCM) 10K type strain sequencing project: providing services to taxonomists for standard genome sequencing and annotation.</title>
        <authorList>
            <consortium name="The Broad Institute Genomics Platform"/>
            <consortium name="The Broad Institute Genome Sequencing Center for Infectious Disease"/>
            <person name="Wu L."/>
            <person name="Ma J."/>
        </authorList>
    </citation>
    <scope>NUCLEOTIDE SEQUENCE [LARGE SCALE GENOMIC DNA]</scope>
    <source>
        <strain evidence="2">JCM 18283</strain>
    </source>
</reference>
<sequence length="625" mass="72155">MSKQSLFNHIRSEDVVLWIGAGFSKYAGYPLGSSLKELIAESLSESERVLIDSNLQLADYAEEFVRLKNGSRNEIIKLVRDTYRKPPATLSNHLNLTAIPHFKNIITTNYDPLLEIAYGDKGNLIYREMDIGLLDKRKVNIIKIHGDLSDSESIIITKSDYAAFYKQDWSSPFWAYLATLMATNVLLFVGYSLEDPNVIAMLEHIAKYLKKMRKEAFYVAPNVAQHRVAHLNRLGIEVIQGTGEQLLIEIEEDIRLNIFGDQRLQKVTADTFLAYFKNKNLLPDLISTSKGFQVASVRTTDGKLADGIVKLEYAPESEFAKLKQAFFRGEIHELIVSKEMLKDFQYDIGGIRMMGQNDIEELRIRSNPVDYKFDLSFPGLDLDFENLVASVQHSFTPRIKVKLHHLDINIIFSKKNDGSGDVELEIKRNIIHESVRSAIRAYRFVKYFFEQQPFTIYLHNNGSIINKKSYQYRKDFIDEADWFIKYFESLKEVEGFYGIKFRDITDIDLESFNKLQRLEKIANGKSFKLVDGPIRITMTEMNQTTVEFCKRLETEDAPLDIELTINEIVHLHGCDIKLSSQRIHVPSARVKNLKRLITGKTREIEVISRSGRIYTYYQEPFNKTR</sequence>
<dbReference type="Pfam" id="PF13289">
    <property type="entry name" value="SIR2_2"/>
    <property type="match status" value="1"/>
</dbReference>
<dbReference type="Proteomes" id="UP001501436">
    <property type="component" value="Unassembled WGS sequence"/>
</dbReference>
<name>A0ABP9FFG9_9SPHI</name>
<accession>A0ABP9FFG9</accession>
<dbReference type="SUPFAM" id="SSF52467">
    <property type="entry name" value="DHS-like NAD/FAD-binding domain"/>
    <property type="match status" value="1"/>
</dbReference>
<dbReference type="RefSeq" id="WP_345328686.1">
    <property type="nucleotide sequence ID" value="NZ_BAABJI010000001.1"/>
</dbReference>
<organism evidence="1 2">
    <name type="scientific">Mucilaginibacter defluvii</name>
    <dbReference type="NCBI Taxonomy" id="1196019"/>
    <lineage>
        <taxon>Bacteria</taxon>
        <taxon>Pseudomonadati</taxon>
        <taxon>Bacteroidota</taxon>
        <taxon>Sphingobacteriia</taxon>
        <taxon>Sphingobacteriales</taxon>
        <taxon>Sphingobacteriaceae</taxon>
        <taxon>Mucilaginibacter</taxon>
    </lineage>
</organism>
<keyword evidence="2" id="KW-1185">Reference proteome</keyword>
<evidence type="ECO:0000313" key="1">
    <source>
        <dbReference type="EMBL" id="GAA4901662.1"/>
    </source>
</evidence>
<dbReference type="InterPro" id="IPR029035">
    <property type="entry name" value="DHS-like_NAD/FAD-binding_dom"/>
</dbReference>